<dbReference type="InterPro" id="IPR015500">
    <property type="entry name" value="Peptidase_S8_subtilisin-rel"/>
</dbReference>
<keyword evidence="3 6" id="KW-0378">Hydrolase</keyword>
<keyword evidence="4 6" id="KW-0720">Serine protease</keyword>
<proteinExistence type="inferred from homology"/>
<dbReference type="InterPro" id="IPR000209">
    <property type="entry name" value="Peptidase_S8/S53_dom"/>
</dbReference>
<gene>
    <name evidence="10" type="ORF">Afil01_33490</name>
</gene>
<dbReference type="GO" id="GO:0004252">
    <property type="term" value="F:serine-type endopeptidase activity"/>
    <property type="evidence" value="ECO:0007669"/>
    <property type="project" value="UniProtKB-UniRule"/>
</dbReference>
<comment type="caution">
    <text evidence="10">The sequence shown here is derived from an EMBL/GenBank/DDBJ whole genome shotgun (WGS) entry which is preliminary data.</text>
</comment>
<comment type="similarity">
    <text evidence="1 6">Belongs to the peptidase S8 family.</text>
</comment>
<evidence type="ECO:0000256" key="1">
    <source>
        <dbReference type="ARBA" id="ARBA00011073"/>
    </source>
</evidence>
<evidence type="ECO:0000256" key="8">
    <source>
        <dbReference type="SAM" id="SignalP"/>
    </source>
</evidence>
<dbReference type="InterPro" id="IPR036852">
    <property type="entry name" value="Peptidase_S8/S53_dom_sf"/>
</dbReference>
<dbReference type="InterPro" id="IPR022398">
    <property type="entry name" value="Peptidase_S8_His-AS"/>
</dbReference>
<dbReference type="InterPro" id="IPR023828">
    <property type="entry name" value="Peptidase_S8_Ser-AS"/>
</dbReference>
<sequence>MRFRKTMAVGWVAALLAAGAPAHADPPSPGSTVDSEPGTPSGPPRTVTLVTGDRVVMYAPDNVVFEPGPGRESIGYSAHTTWSGERREITVVPSDAGPMLASGLLDPRLFQVSRLLREGHTATLPLIVRHSGGSLAAGDATSLSAIGAEAFEVDAGGAAALWSRVTGSRLAGGVEKIWLDGTSRLLLDRSVPQVGAPAAWRAGYDGTGVTVAVLDSGYDPAHPDLAGRVVEARDFTGTSPEAVDGNGHGTHVASTVAGTGAASNGRYKGLAPGASLLIGKVCDDGGVCADSDIIAGLQWAAGKNPAAINLSLGGDPSDGTDPLSMAVEEIGATTDTLVVVAAGNYGLDRSVSSPASAGSALAVASVTKEDALSDFSSRGPRYGDGAVKPDIAAPGDDITAARAAGTEGEGPYTAKSGTSMASPHVAGAAAILKQRHPGWTGERLKSALMGAATGLDGLGADAVGAGRLDVARAIAQDVVADYGSVSFPMQAFPHDGPVVDRKVAYTNTSAVEVTLALSVSGDAFSIDRSSLTIPAGGTATVVVSARGAGLASGYHGGVVTATAPGVSVRTALGVDLEPELYDLSVRPIGRADGGAITYMYAAVFNVDTQESYAVWEPGMTLRIPAGRYAVFGGIRQTDGAAKSQTSFSDDVDLRADREVVWDAARGRANGVSVQRKAATWGGADVMVAANEASTMGHNVTLMYSGDTTSYTAGGDMPGPNSWYIHDEKLLGDGVSYDLSFPARGAVPEGSVRALADSSLAEVRTRYQSQGRVPAAHGERNDAFAGVKRGVSFGQTRDQPIPATMVEMYSPGPWSSFLTPHDETGGEPTDRRVELTAGVSYQSWNAAPIGVSLDPVFPAFQRHPDGMMTFRAGLFDSAEHELFGGYGGGADYTGSTVVKADGTEIFNRDESICNGIMRPLPAGFDGTISIACEGRRKVGWSELGTRASAEWSFALRPGADVPTVSAVRFDASGVSDGYARRSLPQLVVLEVREQAGAAPTAVRDLVFEVSYDEGATWKKVPVTRVGDAGLATLTHPAGATSVSTRLSAVDDAGGSVRQTMIRSYGLR</sequence>
<name>A0A9W6SMK8_9ACTN</name>
<dbReference type="GO" id="GO:0006508">
    <property type="term" value="P:proteolysis"/>
    <property type="evidence" value="ECO:0007669"/>
    <property type="project" value="UniProtKB-KW"/>
</dbReference>
<evidence type="ECO:0000259" key="9">
    <source>
        <dbReference type="Pfam" id="PF00082"/>
    </source>
</evidence>
<evidence type="ECO:0000256" key="2">
    <source>
        <dbReference type="ARBA" id="ARBA00022670"/>
    </source>
</evidence>
<reference evidence="10" key="1">
    <citation type="submission" date="2023-03" db="EMBL/GenBank/DDBJ databases">
        <title>Actinorhabdospora filicis NBRC 111898.</title>
        <authorList>
            <person name="Ichikawa N."/>
            <person name="Sato H."/>
            <person name="Tonouchi N."/>
        </authorList>
    </citation>
    <scope>NUCLEOTIDE SEQUENCE</scope>
    <source>
        <strain evidence="10">NBRC 111898</strain>
    </source>
</reference>
<organism evidence="10 11">
    <name type="scientific">Actinorhabdospora filicis</name>
    <dbReference type="NCBI Taxonomy" id="1785913"/>
    <lineage>
        <taxon>Bacteria</taxon>
        <taxon>Bacillati</taxon>
        <taxon>Actinomycetota</taxon>
        <taxon>Actinomycetes</taxon>
        <taxon>Micromonosporales</taxon>
        <taxon>Micromonosporaceae</taxon>
        <taxon>Actinorhabdospora</taxon>
    </lineage>
</organism>
<feature type="domain" description="Peptidase S8/S53" evidence="9">
    <location>
        <begin position="206"/>
        <end position="456"/>
    </location>
</feature>
<evidence type="ECO:0000256" key="6">
    <source>
        <dbReference type="PROSITE-ProRule" id="PRU01240"/>
    </source>
</evidence>
<dbReference type="PANTHER" id="PTHR43399">
    <property type="entry name" value="SUBTILISIN-RELATED"/>
    <property type="match status" value="1"/>
</dbReference>
<dbReference type="AlphaFoldDB" id="A0A9W6SMK8"/>
<accession>A0A9W6SMK8</accession>
<evidence type="ECO:0000256" key="4">
    <source>
        <dbReference type="ARBA" id="ARBA00022825"/>
    </source>
</evidence>
<evidence type="ECO:0000256" key="7">
    <source>
        <dbReference type="SAM" id="MobiDB-lite"/>
    </source>
</evidence>
<dbReference type="InterPro" id="IPR051048">
    <property type="entry name" value="Peptidase_S8/S53_subtilisin"/>
</dbReference>
<dbReference type="PROSITE" id="PS00137">
    <property type="entry name" value="SUBTILASE_HIS"/>
    <property type="match status" value="1"/>
</dbReference>
<feature type="signal peptide" evidence="8">
    <location>
        <begin position="1"/>
        <end position="24"/>
    </location>
</feature>
<keyword evidence="2 6" id="KW-0645">Protease</keyword>
<feature type="active site" description="Charge relay system" evidence="5 6">
    <location>
        <position position="248"/>
    </location>
</feature>
<feature type="region of interest" description="Disordered" evidence="7">
    <location>
        <begin position="20"/>
        <end position="45"/>
    </location>
</feature>
<dbReference type="Gene3D" id="3.40.50.200">
    <property type="entry name" value="Peptidase S8/S53 domain"/>
    <property type="match status" value="1"/>
</dbReference>
<feature type="active site" description="Charge relay system" evidence="5 6">
    <location>
        <position position="419"/>
    </location>
</feature>
<keyword evidence="8" id="KW-0732">Signal</keyword>
<dbReference type="PRINTS" id="PR00723">
    <property type="entry name" value="SUBTILISIN"/>
</dbReference>
<dbReference type="PANTHER" id="PTHR43399:SF4">
    <property type="entry name" value="CELL WALL-ASSOCIATED PROTEASE"/>
    <property type="match status" value="1"/>
</dbReference>
<dbReference type="EMBL" id="BSTX01000002">
    <property type="protein sequence ID" value="GLZ78542.1"/>
    <property type="molecule type" value="Genomic_DNA"/>
</dbReference>
<evidence type="ECO:0000313" key="11">
    <source>
        <dbReference type="Proteomes" id="UP001165079"/>
    </source>
</evidence>
<feature type="active site" description="Charge relay system" evidence="5 6">
    <location>
        <position position="215"/>
    </location>
</feature>
<evidence type="ECO:0000256" key="5">
    <source>
        <dbReference type="PIRSR" id="PIRSR615500-1"/>
    </source>
</evidence>
<dbReference type="PROSITE" id="PS51892">
    <property type="entry name" value="SUBTILASE"/>
    <property type="match status" value="1"/>
</dbReference>
<dbReference type="RefSeq" id="WP_285663694.1">
    <property type="nucleotide sequence ID" value="NZ_BSTX01000002.1"/>
</dbReference>
<evidence type="ECO:0000313" key="10">
    <source>
        <dbReference type="EMBL" id="GLZ78542.1"/>
    </source>
</evidence>
<dbReference type="Proteomes" id="UP001165079">
    <property type="component" value="Unassembled WGS sequence"/>
</dbReference>
<dbReference type="PROSITE" id="PS00138">
    <property type="entry name" value="SUBTILASE_SER"/>
    <property type="match status" value="1"/>
</dbReference>
<feature type="chain" id="PRO_5040894673" evidence="8">
    <location>
        <begin position="25"/>
        <end position="1066"/>
    </location>
</feature>
<protein>
    <submittedName>
        <fullName evidence="10">Serine protease</fullName>
    </submittedName>
</protein>
<dbReference type="SUPFAM" id="SSF52743">
    <property type="entry name" value="Subtilisin-like"/>
    <property type="match status" value="1"/>
</dbReference>
<keyword evidence="11" id="KW-1185">Reference proteome</keyword>
<dbReference type="Pfam" id="PF00082">
    <property type="entry name" value="Peptidase_S8"/>
    <property type="match status" value="1"/>
</dbReference>
<evidence type="ECO:0000256" key="3">
    <source>
        <dbReference type="ARBA" id="ARBA00022801"/>
    </source>
</evidence>